<evidence type="ECO:0000259" key="2">
    <source>
        <dbReference type="Pfam" id="PF02517"/>
    </source>
</evidence>
<evidence type="ECO:0000313" key="4">
    <source>
        <dbReference type="Proteomes" id="UP000275473"/>
    </source>
</evidence>
<keyword evidence="1" id="KW-0472">Membrane</keyword>
<protein>
    <submittedName>
        <fullName evidence="3">CPBP family intramembrane metalloprotease</fullName>
    </submittedName>
</protein>
<keyword evidence="1" id="KW-1133">Transmembrane helix</keyword>
<evidence type="ECO:0000256" key="1">
    <source>
        <dbReference type="SAM" id="Phobius"/>
    </source>
</evidence>
<dbReference type="PANTHER" id="PTHR36435:SF1">
    <property type="entry name" value="CAAX AMINO TERMINAL PROTEASE FAMILY PROTEIN"/>
    <property type="match status" value="1"/>
</dbReference>
<feature type="transmembrane region" description="Helical" evidence="1">
    <location>
        <begin position="9"/>
        <end position="26"/>
    </location>
</feature>
<dbReference type="EMBL" id="RIAX01000009">
    <property type="protein sequence ID" value="RNF38838.1"/>
    <property type="molecule type" value="Genomic_DNA"/>
</dbReference>
<accession>A0A3M8P576</accession>
<organism evidence="3 4">
    <name type="scientific">Planococcus salinus</name>
    <dbReference type="NCBI Taxonomy" id="1848460"/>
    <lineage>
        <taxon>Bacteria</taxon>
        <taxon>Bacillati</taxon>
        <taxon>Bacillota</taxon>
        <taxon>Bacilli</taxon>
        <taxon>Bacillales</taxon>
        <taxon>Caryophanaceae</taxon>
        <taxon>Planococcus</taxon>
    </lineage>
</organism>
<feature type="transmembrane region" description="Helical" evidence="1">
    <location>
        <begin position="73"/>
        <end position="97"/>
    </location>
</feature>
<keyword evidence="3" id="KW-0645">Protease</keyword>
<keyword evidence="3" id="KW-0482">Metalloprotease</keyword>
<proteinExistence type="predicted"/>
<dbReference type="GO" id="GO:0004175">
    <property type="term" value="F:endopeptidase activity"/>
    <property type="evidence" value="ECO:0007669"/>
    <property type="project" value="UniProtKB-ARBA"/>
</dbReference>
<feature type="transmembrane region" description="Helical" evidence="1">
    <location>
        <begin position="121"/>
        <end position="139"/>
    </location>
</feature>
<keyword evidence="4" id="KW-1185">Reference proteome</keyword>
<sequence>MFEEMRSRFVFGWMLSASIVAIFIVLQATENVLLTGVLMQLVFYIVLPAWLLGHHFKKRNVKLRQVVFFHGTARWLLPVFGLTVLVVAFSMSIYWLLMRALIPIAPTAIDVALTPQPLPDAVWYLIATGFVIAVIAPIAEEFVFRGLVLNRLIATFGFWNGLGLTSLIFGIFHINFFGAFLFAVVASLLYVKTGNLLVPILLHIANNTVAVYQSFVNPSFPQWLRVMNINDLYTKSIPNLIVLIISLALLLFIILRLARDPENKIEELRVFWK</sequence>
<dbReference type="GO" id="GO:0006508">
    <property type="term" value="P:proteolysis"/>
    <property type="evidence" value="ECO:0007669"/>
    <property type="project" value="UniProtKB-KW"/>
</dbReference>
<dbReference type="AlphaFoldDB" id="A0A3M8P576"/>
<feature type="transmembrane region" description="Helical" evidence="1">
    <location>
        <begin position="236"/>
        <end position="255"/>
    </location>
</feature>
<dbReference type="PANTHER" id="PTHR36435">
    <property type="entry name" value="SLR1288 PROTEIN"/>
    <property type="match status" value="1"/>
</dbReference>
<keyword evidence="3" id="KW-0378">Hydrolase</keyword>
<comment type="caution">
    <text evidence="3">The sequence shown here is derived from an EMBL/GenBank/DDBJ whole genome shotgun (WGS) entry which is preliminary data.</text>
</comment>
<keyword evidence="1" id="KW-0812">Transmembrane</keyword>
<evidence type="ECO:0000313" key="3">
    <source>
        <dbReference type="EMBL" id="RNF38838.1"/>
    </source>
</evidence>
<dbReference type="GO" id="GO:0080120">
    <property type="term" value="P:CAAX-box protein maturation"/>
    <property type="evidence" value="ECO:0007669"/>
    <property type="project" value="UniProtKB-ARBA"/>
</dbReference>
<gene>
    <name evidence="3" type="ORF">EEX84_12005</name>
</gene>
<name>A0A3M8P576_9BACL</name>
<feature type="domain" description="CAAX prenyl protease 2/Lysostaphin resistance protein A-like" evidence="2">
    <location>
        <begin position="125"/>
        <end position="209"/>
    </location>
</feature>
<reference evidence="3 4" key="1">
    <citation type="journal article" date="2018" name="Int. J. Syst. Evol. Microbiol.">
        <title>Planococcus salinus sp. nov., a moderately halophilic bacterium isolated from a saline-alkali soil.</title>
        <authorList>
            <person name="Gan L."/>
        </authorList>
    </citation>
    <scope>NUCLEOTIDE SEQUENCE [LARGE SCALE GENOMIC DNA]</scope>
    <source>
        <strain evidence="3 4">LCB217</strain>
    </source>
</reference>
<dbReference type="InterPro" id="IPR052710">
    <property type="entry name" value="CAAX_protease"/>
</dbReference>
<dbReference type="Proteomes" id="UP000275473">
    <property type="component" value="Unassembled WGS sequence"/>
</dbReference>
<dbReference type="GO" id="GO:0008237">
    <property type="term" value="F:metallopeptidase activity"/>
    <property type="evidence" value="ECO:0007669"/>
    <property type="project" value="UniProtKB-KW"/>
</dbReference>
<feature type="transmembrane region" description="Helical" evidence="1">
    <location>
        <begin position="32"/>
        <end position="52"/>
    </location>
</feature>
<dbReference type="InterPro" id="IPR003675">
    <property type="entry name" value="Rce1/LyrA-like_dom"/>
</dbReference>
<dbReference type="Pfam" id="PF02517">
    <property type="entry name" value="Rce1-like"/>
    <property type="match status" value="1"/>
</dbReference>